<evidence type="ECO:0000313" key="3">
    <source>
        <dbReference type="Proteomes" id="UP000198211"/>
    </source>
</evidence>
<protein>
    <submittedName>
        <fullName evidence="2">DNA binding protein</fullName>
    </submittedName>
</protein>
<sequence>LSMAFLDFHFSDRDEDEPILLLWDDFSAHWTDEVEAHAQTLNIYLLKVPPGLTSVCQSADISWFRPLNNGYAVHG</sequence>
<feature type="non-terminal residue" evidence="2">
    <location>
        <position position="1"/>
    </location>
</feature>
<dbReference type="AlphaFoldDB" id="A0A225UYQ2"/>
<name>A0A225UYQ2_9STRA</name>
<evidence type="ECO:0000259" key="1">
    <source>
        <dbReference type="Pfam" id="PF03184"/>
    </source>
</evidence>
<feature type="domain" description="DDE-1" evidence="1">
    <location>
        <begin position="5"/>
        <end position="72"/>
    </location>
</feature>
<gene>
    <name evidence="2" type="ORF">PHMEG_00031218</name>
</gene>
<reference evidence="3" key="1">
    <citation type="submission" date="2017-03" db="EMBL/GenBank/DDBJ databases">
        <title>Phytopthora megakarya and P. palmivora, two closely related causual agents of cacao black pod achieved similar genome size and gene model numbers by different mechanisms.</title>
        <authorList>
            <person name="Ali S."/>
            <person name="Shao J."/>
            <person name="Larry D.J."/>
            <person name="Kronmiller B."/>
            <person name="Shen D."/>
            <person name="Strem M.D."/>
            <person name="Melnick R.L."/>
            <person name="Guiltinan M.J."/>
            <person name="Tyler B.M."/>
            <person name="Meinhardt L.W."/>
            <person name="Bailey B.A."/>
        </authorList>
    </citation>
    <scope>NUCLEOTIDE SEQUENCE [LARGE SCALE GENOMIC DNA]</scope>
    <source>
        <strain evidence="3">zdho120</strain>
    </source>
</reference>
<organism evidence="2 3">
    <name type="scientific">Phytophthora megakarya</name>
    <dbReference type="NCBI Taxonomy" id="4795"/>
    <lineage>
        <taxon>Eukaryota</taxon>
        <taxon>Sar</taxon>
        <taxon>Stramenopiles</taxon>
        <taxon>Oomycota</taxon>
        <taxon>Peronosporomycetes</taxon>
        <taxon>Peronosporales</taxon>
        <taxon>Peronosporaceae</taxon>
        <taxon>Phytophthora</taxon>
    </lineage>
</organism>
<dbReference type="OrthoDB" id="88412at2759"/>
<dbReference type="GO" id="GO:0003676">
    <property type="term" value="F:nucleic acid binding"/>
    <property type="evidence" value="ECO:0007669"/>
    <property type="project" value="InterPro"/>
</dbReference>
<accession>A0A225UYQ2</accession>
<dbReference type="InterPro" id="IPR004875">
    <property type="entry name" value="DDE_SF_endonuclease_dom"/>
</dbReference>
<keyword evidence="3" id="KW-1185">Reference proteome</keyword>
<dbReference type="Pfam" id="PF03184">
    <property type="entry name" value="DDE_1"/>
    <property type="match status" value="1"/>
</dbReference>
<comment type="caution">
    <text evidence="2">The sequence shown here is derived from an EMBL/GenBank/DDBJ whole genome shotgun (WGS) entry which is preliminary data.</text>
</comment>
<dbReference type="Proteomes" id="UP000198211">
    <property type="component" value="Unassembled WGS sequence"/>
</dbReference>
<dbReference type="EMBL" id="NBNE01009747">
    <property type="protein sequence ID" value="OWY98102.1"/>
    <property type="molecule type" value="Genomic_DNA"/>
</dbReference>
<proteinExistence type="predicted"/>
<evidence type="ECO:0000313" key="2">
    <source>
        <dbReference type="EMBL" id="OWY98102.1"/>
    </source>
</evidence>